<comment type="caution">
    <text evidence="2">The sequence shown here is derived from an EMBL/GenBank/DDBJ whole genome shotgun (WGS) entry which is preliminary data.</text>
</comment>
<dbReference type="EMBL" id="AEUP01000030">
    <property type="protein sequence ID" value="EGE47391.1"/>
    <property type="molecule type" value="Genomic_DNA"/>
</dbReference>
<feature type="compositionally biased region" description="Basic residues" evidence="1">
    <location>
        <begin position="130"/>
        <end position="140"/>
    </location>
</feature>
<feature type="compositionally biased region" description="Basic residues" evidence="1">
    <location>
        <begin position="90"/>
        <end position="101"/>
    </location>
</feature>
<reference evidence="2 3" key="1">
    <citation type="journal article" date="2011" name="Science">
        <title>Drosophila microbiome modulates host developmental and metabolic homeostasis via insulin signaling.</title>
        <authorList>
            <person name="Shin S.C."/>
            <person name="Kim S.H."/>
            <person name="You H."/>
            <person name="Kim B."/>
            <person name="Kim A.C."/>
            <person name="Lee K.A."/>
            <person name="Yoon J.H."/>
            <person name="Ryu J.H."/>
            <person name="Lee W.J."/>
        </authorList>
    </citation>
    <scope>NUCLEOTIDE SEQUENCE [LARGE SCALE GENOMIC DNA]</scope>
    <source>
        <strain evidence="2 3">DM001</strain>
    </source>
</reference>
<evidence type="ECO:0000256" key="1">
    <source>
        <dbReference type="SAM" id="MobiDB-lite"/>
    </source>
</evidence>
<feature type="compositionally biased region" description="Low complexity" evidence="1">
    <location>
        <begin position="179"/>
        <end position="190"/>
    </location>
</feature>
<protein>
    <recommendedName>
        <fullName evidence="4">Aspartyl-tRNA synthetase</fullName>
    </recommendedName>
</protein>
<dbReference type="AlphaFoldDB" id="F1YVT6"/>
<feature type="region of interest" description="Disordered" evidence="1">
    <location>
        <begin position="179"/>
        <end position="198"/>
    </location>
</feature>
<accession>F1YVT6</accession>
<gene>
    <name evidence="2" type="ORF">APO_2078</name>
</gene>
<feature type="region of interest" description="Disordered" evidence="1">
    <location>
        <begin position="85"/>
        <end position="155"/>
    </location>
</feature>
<evidence type="ECO:0000313" key="3">
    <source>
        <dbReference type="Proteomes" id="UP000018454"/>
    </source>
</evidence>
<proteinExistence type="predicted"/>
<sequence>MQGMSGGNVRFVLDLPQLWQGRVCHLICLRAWDKKRCLLPRRVSLGRDAGMMFTRSSIFRLHLLACAAGCAVAFASVPTVSAHAAEQKKTTAHSHHAHHAGATHEGASAKAGKKVSAKSDSADAKAEHAKKSKHHKKHHAAGHEAAHTAAAKHHPAATVAAGAAVGAGAVAAGTAAADAANPATPPADAAPEPPKGTVTGLPLPRYAALRADEVNMRAGPGQRFPIIWVYHRRGMPMRIEREFDVWRLVEDPTGQKGWMQQATLAGGRDFLVPGEPPGDDTPIAPKLDKNGEKIPASGHMDTRVVETVPTLDDTKSIAGAVMLRASASDDAPVVAVLKPGAVGSVKECAAGSAWCRVSVKQYNGWVPRKAIWGVDADEAVNPS</sequence>
<evidence type="ECO:0008006" key="4">
    <source>
        <dbReference type="Google" id="ProtNLM"/>
    </source>
</evidence>
<dbReference type="Proteomes" id="UP000018454">
    <property type="component" value="Unassembled WGS sequence"/>
</dbReference>
<evidence type="ECO:0000313" key="2">
    <source>
        <dbReference type="EMBL" id="EGE47391.1"/>
    </source>
</evidence>
<name>F1YVT6_9PROT</name>
<dbReference type="Pfam" id="PF06347">
    <property type="entry name" value="SH3_4"/>
    <property type="match status" value="2"/>
</dbReference>
<organism evidence="2 3">
    <name type="scientific">Acetobacter pomorum DM001</name>
    <dbReference type="NCBI Taxonomy" id="945681"/>
    <lineage>
        <taxon>Bacteria</taxon>
        <taxon>Pseudomonadati</taxon>
        <taxon>Pseudomonadota</taxon>
        <taxon>Alphaproteobacteria</taxon>
        <taxon>Acetobacterales</taxon>
        <taxon>Acetobacteraceae</taxon>
        <taxon>Acetobacter</taxon>
    </lineage>
</organism>
<dbReference type="Gene3D" id="2.30.30.40">
    <property type="entry name" value="SH3 Domains"/>
    <property type="match status" value="2"/>
</dbReference>
<feature type="compositionally biased region" description="Basic and acidic residues" evidence="1">
    <location>
        <begin position="120"/>
        <end position="129"/>
    </location>
</feature>
<dbReference type="InterPro" id="IPR010466">
    <property type="entry name" value="DUF1058"/>
</dbReference>